<dbReference type="Proteomes" id="UP000306196">
    <property type="component" value="Unassembled WGS sequence"/>
</dbReference>
<dbReference type="InterPro" id="IPR029056">
    <property type="entry name" value="Ribokinase-like"/>
</dbReference>
<evidence type="ECO:0000313" key="4">
    <source>
        <dbReference type="EMBL" id="TLD70932.1"/>
    </source>
</evidence>
<sequence>MLDRFVRGNVRRISPEAPVPVVEVVEETLNPGGAANVACNLARFTPLVSLMGRVGKDSQSADLSFLLEADGVATSTLLISDSIPTISKARIVARQQQIVRVDREKLVWLTDEEISEVSHRLGSIINELDAIIIEDYGKGFVTEALVNAVTAIAAEHKVLITVDPSPRNPLNWSGVDLVKPNRLEAFAAAGLEDHHFDVSPGENSELLEVGRILLEKWQVPQVLVTLGEQGMMLFRRDQAPHCIPTCAQEVYDVSGAGDTAIAILTLALAAGKSSEEAADIANQASGIVVGKLGTACVSPEELLAAYAS</sequence>
<feature type="domain" description="Carbohydrate kinase PfkB" evidence="3">
    <location>
        <begin position="13"/>
        <end position="296"/>
    </location>
</feature>
<dbReference type="EMBL" id="VAUV01000007">
    <property type="protein sequence ID" value="TLD70932.1"/>
    <property type="molecule type" value="Genomic_DNA"/>
</dbReference>
<organism evidence="4 5">
    <name type="scientific">Phragmitibacter flavus</name>
    <dbReference type="NCBI Taxonomy" id="2576071"/>
    <lineage>
        <taxon>Bacteria</taxon>
        <taxon>Pseudomonadati</taxon>
        <taxon>Verrucomicrobiota</taxon>
        <taxon>Verrucomicrobiia</taxon>
        <taxon>Verrucomicrobiales</taxon>
        <taxon>Verrucomicrobiaceae</taxon>
        <taxon>Phragmitibacter</taxon>
    </lineage>
</organism>
<name>A0A5R8KF75_9BACT</name>
<keyword evidence="2" id="KW-0418">Kinase</keyword>
<evidence type="ECO:0000256" key="1">
    <source>
        <dbReference type="ARBA" id="ARBA00022679"/>
    </source>
</evidence>
<dbReference type="GO" id="GO:0005829">
    <property type="term" value="C:cytosol"/>
    <property type="evidence" value="ECO:0007669"/>
    <property type="project" value="TreeGrafter"/>
</dbReference>
<dbReference type="PANTHER" id="PTHR46969">
    <property type="entry name" value="BIFUNCTIONAL PROTEIN HLDE"/>
    <property type="match status" value="1"/>
</dbReference>
<dbReference type="GO" id="GO:0033786">
    <property type="term" value="F:heptose-1-phosphate adenylyltransferase activity"/>
    <property type="evidence" value="ECO:0007669"/>
    <property type="project" value="TreeGrafter"/>
</dbReference>
<keyword evidence="1" id="KW-0808">Transferase</keyword>
<protein>
    <recommendedName>
        <fullName evidence="3">Carbohydrate kinase PfkB domain-containing protein</fullName>
    </recommendedName>
</protein>
<dbReference type="Gene3D" id="3.40.1190.20">
    <property type="match status" value="1"/>
</dbReference>
<evidence type="ECO:0000313" key="5">
    <source>
        <dbReference type="Proteomes" id="UP000306196"/>
    </source>
</evidence>
<dbReference type="AlphaFoldDB" id="A0A5R8KF75"/>
<gene>
    <name evidence="4" type="ORF">FEM03_11410</name>
</gene>
<dbReference type="SUPFAM" id="SSF53613">
    <property type="entry name" value="Ribokinase-like"/>
    <property type="match status" value="1"/>
</dbReference>
<proteinExistence type="predicted"/>
<dbReference type="PANTHER" id="PTHR46969:SF1">
    <property type="entry name" value="BIFUNCTIONAL PROTEIN HLDE"/>
    <property type="match status" value="1"/>
</dbReference>
<dbReference type="CDD" id="cd01172">
    <property type="entry name" value="RfaE_like"/>
    <property type="match status" value="1"/>
</dbReference>
<comment type="caution">
    <text evidence="4">The sequence shown here is derived from an EMBL/GenBank/DDBJ whole genome shotgun (WGS) entry which is preliminary data.</text>
</comment>
<dbReference type="InterPro" id="IPR011913">
    <property type="entry name" value="RfaE_dom_I"/>
</dbReference>
<dbReference type="OrthoDB" id="9802794at2"/>
<accession>A0A5R8KF75</accession>
<evidence type="ECO:0000256" key="2">
    <source>
        <dbReference type="ARBA" id="ARBA00022777"/>
    </source>
</evidence>
<evidence type="ECO:0000259" key="3">
    <source>
        <dbReference type="Pfam" id="PF00294"/>
    </source>
</evidence>
<dbReference type="InterPro" id="IPR011611">
    <property type="entry name" value="PfkB_dom"/>
</dbReference>
<dbReference type="GO" id="GO:0033785">
    <property type="term" value="F:heptose 7-phosphate kinase activity"/>
    <property type="evidence" value="ECO:0007669"/>
    <property type="project" value="TreeGrafter"/>
</dbReference>
<reference evidence="4 5" key="1">
    <citation type="submission" date="2019-05" db="EMBL/GenBank/DDBJ databases">
        <title>Verrucobacter flavum gen. nov., sp. nov. a new member of the family Verrucomicrobiaceae.</title>
        <authorList>
            <person name="Szuroczki S."/>
            <person name="Abbaszade G."/>
            <person name="Szabo A."/>
            <person name="Felfoldi T."/>
            <person name="Schumann P."/>
            <person name="Boka K."/>
            <person name="Keki Z."/>
            <person name="Toumi M."/>
            <person name="Toth E."/>
        </authorList>
    </citation>
    <scope>NUCLEOTIDE SEQUENCE [LARGE SCALE GENOMIC DNA]</scope>
    <source>
        <strain evidence="4 5">MG-N-17</strain>
    </source>
</reference>
<dbReference type="GO" id="GO:0016773">
    <property type="term" value="F:phosphotransferase activity, alcohol group as acceptor"/>
    <property type="evidence" value="ECO:0007669"/>
    <property type="project" value="InterPro"/>
</dbReference>
<keyword evidence="5" id="KW-1185">Reference proteome</keyword>
<dbReference type="Pfam" id="PF00294">
    <property type="entry name" value="PfkB"/>
    <property type="match status" value="1"/>
</dbReference>